<dbReference type="PANTHER" id="PTHR34654:SF1">
    <property type="entry name" value="RNA-BINDING PROTEIN KHPA"/>
    <property type="match status" value="1"/>
</dbReference>
<evidence type="ECO:0000256" key="2">
    <source>
        <dbReference type="ARBA" id="ARBA00022884"/>
    </source>
</evidence>
<evidence type="ECO:0000313" key="5">
    <source>
        <dbReference type="Proteomes" id="UP000785625"/>
    </source>
</evidence>
<comment type="caution">
    <text evidence="4">The sequence shown here is derived from an EMBL/GenBank/DDBJ whole genome shotgun (WGS) entry which is preliminary data.</text>
</comment>
<organism evidence="4 5">
    <name type="scientific">Limosilactobacillus coleohominis</name>
    <dbReference type="NCBI Taxonomy" id="181675"/>
    <lineage>
        <taxon>Bacteria</taxon>
        <taxon>Bacillati</taxon>
        <taxon>Bacillota</taxon>
        <taxon>Bacilli</taxon>
        <taxon>Lactobacillales</taxon>
        <taxon>Lactobacillaceae</taxon>
        <taxon>Limosilactobacillus</taxon>
    </lineage>
</organism>
<dbReference type="Gene3D" id="3.30.300.20">
    <property type="match status" value="1"/>
</dbReference>
<dbReference type="Pfam" id="PF13083">
    <property type="entry name" value="KH_KhpA-B"/>
    <property type="match status" value="1"/>
</dbReference>
<keyword evidence="3" id="KW-0133">Cell shape</keyword>
<dbReference type="EMBL" id="JACJKU010000029">
    <property type="protein sequence ID" value="MBM6940659.1"/>
    <property type="molecule type" value="Genomic_DNA"/>
</dbReference>
<comment type="subunit">
    <text evidence="3">Forms a complex with KhpB.</text>
</comment>
<dbReference type="CDD" id="cd22533">
    <property type="entry name" value="KH-II_YlqC-like"/>
    <property type="match status" value="1"/>
</dbReference>
<dbReference type="PANTHER" id="PTHR34654">
    <property type="entry name" value="UPF0109 PROTEIN SCO5592"/>
    <property type="match status" value="1"/>
</dbReference>
<dbReference type="HAMAP" id="MF_00088">
    <property type="entry name" value="KhpA"/>
    <property type="match status" value="1"/>
</dbReference>
<keyword evidence="3" id="KW-0143">Chaperone</keyword>
<name>A0ABS2H007_9LACO</name>
<dbReference type="RefSeq" id="WP_204784973.1">
    <property type="nucleotide sequence ID" value="NZ_JACJKU010000029.1"/>
</dbReference>
<keyword evidence="5" id="KW-1185">Reference proteome</keyword>
<keyword evidence="2 3" id="KW-0694">RNA-binding</keyword>
<keyword evidence="1 3" id="KW-0963">Cytoplasm</keyword>
<comment type="subcellular location">
    <subcellularLocation>
        <location evidence="3">Cytoplasm</location>
    </subcellularLocation>
</comment>
<dbReference type="Proteomes" id="UP000785625">
    <property type="component" value="Unassembled WGS sequence"/>
</dbReference>
<dbReference type="InterPro" id="IPR015946">
    <property type="entry name" value="KH_dom-like_a/b"/>
</dbReference>
<dbReference type="InterPro" id="IPR020627">
    <property type="entry name" value="KhpA"/>
</dbReference>
<evidence type="ECO:0000313" key="4">
    <source>
        <dbReference type="EMBL" id="MBM6940659.1"/>
    </source>
</evidence>
<proteinExistence type="inferred from homology"/>
<comment type="similarity">
    <text evidence="3">Belongs to the KhpA RNA-binding protein family.</text>
</comment>
<sequence length="86" mass="9758">MTNVDFSKLIKTLVKPLVKEPSAITVTERDSNRYHEYVLDVAPSDVGRVIGRQGHVASALRTVVEGARDKRINDKKIRLIINDHRH</sequence>
<accession>A0ABS2H007</accession>
<evidence type="ECO:0000256" key="3">
    <source>
        <dbReference type="HAMAP-Rule" id="MF_00088"/>
    </source>
</evidence>
<gene>
    <name evidence="3" type="primary">khpA</name>
    <name evidence="4" type="ORF">H5975_04035</name>
</gene>
<reference evidence="4 5" key="1">
    <citation type="journal article" date="2021" name="Sci. Rep.">
        <title>The distribution of antibiotic resistance genes in chicken gut microbiota commensals.</title>
        <authorList>
            <person name="Juricova H."/>
            <person name="Matiasovicova J."/>
            <person name="Kubasova T."/>
            <person name="Cejkova D."/>
            <person name="Rychlik I."/>
        </authorList>
    </citation>
    <scope>NUCLEOTIDE SEQUENCE [LARGE SCALE GENOMIC DNA]</scope>
    <source>
        <strain evidence="4 5">An574</strain>
    </source>
</reference>
<protein>
    <recommendedName>
        <fullName evidence="3">RNA-binding protein KhpA</fullName>
    </recommendedName>
    <alternativeName>
        <fullName evidence="3">KH-domain protein A</fullName>
    </alternativeName>
</protein>
<evidence type="ECO:0000256" key="1">
    <source>
        <dbReference type="ARBA" id="ARBA00022490"/>
    </source>
</evidence>
<comment type="function">
    <text evidence="3">A probable RNA chaperone. Forms a complex with KhpB which binds to cellular RNA and controls its expression. Plays a role in peptidoglycan (PG) homeostasis and cell length regulation.</text>
</comment>
<keyword evidence="3" id="KW-0961">Cell wall biogenesis/degradation</keyword>